<evidence type="ECO:0000256" key="1">
    <source>
        <dbReference type="ARBA" id="ARBA00022798"/>
    </source>
</evidence>
<comment type="function">
    <text evidence="5">May be an activator protein for the gylABX operon.</text>
</comment>
<dbReference type="Pfam" id="PF09339">
    <property type="entry name" value="HTH_IclR"/>
    <property type="match status" value="1"/>
</dbReference>
<dbReference type="InterPro" id="IPR036390">
    <property type="entry name" value="WH_DNA-bd_sf"/>
</dbReference>
<proteinExistence type="predicted"/>
<dbReference type="GO" id="GO:0045893">
    <property type="term" value="P:positive regulation of DNA-templated transcription"/>
    <property type="evidence" value="ECO:0007669"/>
    <property type="project" value="InterPro"/>
</dbReference>
<dbReference type="SMART" id="SM00346">
    <property type="entry name" value="HTH_ICLR"/>
    <property type="match status" value="1"/>
</dbReference>
<keyword evidence="4" id="KW-0804">Transcription</keyword>
<protein>
    <recommendedName>
        <fullName evidence="6">Glycerol operon regulatory protein</fullName>
    </recommendedName>
</protein>
<sequence length="273" mass="28848">MPATDAPEPTAAAAEPPSSYFVQSLERGLEVIRAFGADHPSMTLTDVARVTGLTRATARRFLLTLTDLGYVRTDGKHFELTARVLRLGYAFVSSHDLPQLAEPVLEELSAAVGESASASVLDGAWVVYIARVHTRRIMRVGISVGTRFPAYATSMGRVLLAHGEGDDDAAALAAAGPFEALTPHTLTDPARLAAELARVREQGWSLVDQELELGLSSLAVPVRGPDGRVVAAVNVSMSAGGAGGAAPAERVEDLLPHLRAAAEQVEEALRLQR</sequence>
<dbReference type="GO" id="GO:0045892">
    <property type="term" value="P:negative regulation of DNA-templated transcription"/>
    <property type="evidence" value="ECO:0007669"/>
    <property type="project" value="TreeGrafter"/>
</dbReference>
<dbReference type="PROSITE" id="PS51077">
    <property type="entry name" value="HTH_ICLR"/>
    <property type="match status" value="1"/>
</dbReference>
<keyword evidence="10" id="KW-1185">Reference proteome</keyword>
<evidence type="ECO:0000256" key="2">
    <source>
        <dbReference type="ARBA" id="ARBA00023015"/>
    </source>
</evidence>
<organism evidence="9 10">
    <name type="scientific">Zhihengliuella flava</name>
    <dbReference type="NCBI Taxonomy" id="1285193"/>
    <lineage>
        <taxon>Bacteria</taxon>
        <taxon>Bacillati</taxon>
        <taxon>Actinomycetota</taxon>
        <taxon>Actinomycetes</taxon>
        <taxon>Micrococcales</taxon>
        <taxon>Micrococcaceae</taxon>
        <taxon>Zhihengliuella</taxon>
    </lineage>
</organism>
<dbReference type="InterPro" id="IPR036388">
    <property type="entry name" value="WH-like_DNA-bd_sf"/>
</dbReference>
<evidence type="ECO:0000259" key="7">
    <source>
        <dbReference type="PROSITE" id="PS51077"/>
    </source>
</evidence>
<reference evidence="9" key="1">
    <citation type="submission" date="2020-11" db="EMBL/GenBank/DDBJ databases">
        <title>Sequencing the genomes of 1000 actinobacteria strains.</title>
        <authorList>
            <person name="Klenk H.-P."/>
        </authorList>
    </citation>
    <scope>NUCLEOTIDE SEQUENCE</scope>
    <source>
        <strain evidence="9">DSM 26152</strain>
    </source>
</reference>
<dbReference type="Gene3D" id="3.30.450.40">
    <property type="match status" value="1"/>
</dbReference>
<evidence type="ECO:0000256" key="5">
    <source>
        <dbReference type="ARBA" id="ARBA00058938"/>
    </source>
</evidence>
<dbReference type="InterPro" id="IPR029016">
    <property type="entry name" value="GAF-like_dom_sf"/>
</dbReference>
<dbReference type="EMBL" id="JADOTZ010000001">
    <property type="protein sequence ID" value="MBG6084340.1"/>
    <property type="molecule type" value="Genomic_DNA"/>
</dbReference>
<dbReference type="Pfam" id="PF01614">
    <property type="entry name" value="IclR_C"/>
    <property type="match status" value="1"/>
</dbReference>
<dbReference type="AlphaFoldDB" id="A0A931D5Z9"/>
<feature type="domain" description="HTH iclR-type" evidence="7">
    <location>
        <begin position="22"/>
        <end position="89"/>
    </location>
</feature>
<gene>
    <name evidence="9" type="ORF">IW252_001107</name>
</gene>
<evidence type="ECO:0000256" key="4">
    <source>
        <dbReference type="ARBA" id="ARBA00023163"/>
    </source>
</evidence>
<dbReference type="SUPFAM" id="SSF46785">
    <property type="entry name" value="Winged helix' DNA-binding domain"/>
    <property type="match status" value="1"/>
</dbReference>
<keyword evidence="1" id="KW-0319">Glycerol metabolism</keyword>
<comment type="caution">
    <text evidence="9">The sequence shown here is derived from an EMBL/GenBank/DDBJ whole genome shotgun (WGS) entry which is preliminary data.</text>
</comment>
<dbReference type="Gene3D" id="1.10.10.10">
    <property type="entry name" value="Winged helix-like DNA-binding domain superfamily/Winged helix DNA-binding domain"/>
    <property type="match status" value="1"/>
</dbReference>
<keyword evidence="3" id="KW-0238">DNA-binding</keyword>
<evidence type="ECO:0000313" key="9">
    <source>
        <dbReference type="EMBL" id="MBG6084340.1"/>
    </source>
</evidence>
<feature type="domain" description="IclR-ED" evidence="8">
    <location>
        <begin position="83"/>
        <end position="271"/>
    </location>
</feature>
<evidence type="ECO:0000256" key="3">
    <source>
        <dbReference type="ARBA" id="ARBA00023125"/>
    </source>
</evidence>
<dbReference type="GO" id="GO:0003700">
    <property type="term" value="F:DNA-binding transcription factor activity"/>
    <property type="evidence" value="ECO:0007669"/>
    <property type="project" value="TreeGrafter"/>
</dbReference>
<dbReference type="GO" id="GO:0003677">
    <property type="term" value="F:DNA binding"/>
    <property type="evidence" value="ECO:0007669"/>
    <property type="project" value="UniProtKB-KW"/>
</dbReference>
<dbReference type="SUPFAM" id="SSF55781">
    <property type="entry name" value="GAF domain-like"/>
    <property type="match status" value="1"/>
</dbReference>
<evidence type="ECO:0000256" key="6">
    <source>
        <dbReference type="ARBA" id="ARBA00070406"/>
    </source>
</evidence>
<dbReference type="GO" id="GO:0046278">
    <property type="term" value="P:3,4-dihydroxybenzoate metabolic process"/>
    <property type="evidence" value="ECO:0007669"/>
    <property type="project" value="InterPro"/>
</dbReference>
<evidence type="ECO:0000259" key="8">
    <source>
        <dbReference type="PROSITE" id="PS51078"/>
    </source>
</evidence>
<dbReference type="RefSeq" id="WP_196835662.1">
    <property type="nucleotide sequence ID" value="NZ_JADOTZ010000001.1"/>
</dbReference>
<dbReference type="PANTHER" id="PTHR30136:SF34">
    <property type="entry name" value="TRANSCRIPTIONAL REGULATOR"/>
    <property type="match status" value="1"/>
</dbReference>
<accession>A0A931D5Z9</accession>
<dbReference type="InterPro" id="IPR005471">
    <property type="entry name" value="Tscrpt_reg_IclR_N"/>
</dbReference>
<name>A0A931D5Z9_9MICC</name>
<dbReference type="PROSITE" id="PS51078">
    <property type="entry name" value="ICLR_ED"/>
    <property type="match status" value="1"/>
</dbReference>
<dbReference type="Proteomes" id="UP000625033">
    <property type="component" value="Unassembled WGS sequence"/>
</dbReference>
<dbReference type="GO" id="GO:0006071">
    <property type="term" value="P:glycerol metabolic process"/>
    <property type="evidence" value="ECO:0007669"/>
    <property type="project" value="UniProtKB-KW"/>
</dbReference>
<dbReference type="NCBIfam" id="TIGR02431">
    <property type="entry name" value="pcaR_pcaU"/>
    <property type="match status" value="1"/>
</dbReference>
<dbReference type="FunFam" id="1.10.10.10:FF:000056">
    <property type="entry name" value="IclR family transcriptional regulator"/>
    <property type="match status" value="1"/>
</dbReference>
<keyword evidence="2" id="KW-0805">Transcription regulation</keyword>
<dbReference type="PANTHER" id="PTHR30136">
    <property type="entry name" value="HELIX-TURN-HELIX TRANSCRIPTIONAL REGULATOR, ICLR FAMILY"/>
    <property type="match status" value="1"/>
</dbReference>
<dbReference type="InterPro" id="IPR050707">
    <property type="entry name" value="HTH_MetabolicPath_Reg"/>
</dbReference>
<evidence type="ECO:0000313" key="10">
    <source>
        <dbReference type="Proteomes" id="UP000625033"/>
    </source>
</evidence>
<dbReference type="InterPro" id="IPR012794">
    <property type="entry name" value="PcaR_PcaU"/>
</dbReference>
<dbReference type="InterPro" id="IPR014757">
    <property type="entry name" value="Tscrpt_reg_IclR_C"/>
</dbReference>